<dbReference type="EMBL" id="CAAE01014542">
    <property type="protein sequence ID" value="CAF97699.1"/>
    <property type="molecule type" value="Genomic_DNA"/>
</dbReference>
<dbReference type="GO" id="GO:0008270">
    <property type="term" value="F:zinc ion binding"/>
    <property type="evidence" value="ECO:0007669"/>
    <property type="project" value="UniProtKB-KW"/>
</dbReference>
<reference evidence="4" key="2">
    <citation type="submission" date="2004-02" db="EMBL/GenBank/DDBJ databases">
        <authorList>
            <consortium name="Genoscope"/>
            <consortium name="Whitehead Institute Centre for Genome Research"/>
        </authorList>
    </citation>
    <scope>NUCLEOTIDE SEQUENCE</scope>
</reference>
<protein>
    <submittedName>
        <fullName evidence="4">(spotted green pufferfish) hypothetical protein</fullName>
    </submittedName>
</protein>
<dbReference type="PROSITE" id="PS00028">
    <property type="entry name" value="ZINC_FINGER_C2H2_1"/>
    <property type="match status" value="1"/>
</dbReference>
<dbReference type="KEGG" id="tng:GSTEN00015138G001"/>
<evidence type="ECO:0000313" key="4">
    <source>
        <dbReference type="EMBL" id="CAF97699.1"/>
    </source>
</evidence>
<organism evidence="4">
    <name type="scientific">Tetraodon nigroviridis</name>
    <name type="common">Spotted green pufferfish</name>
    <name type="synonym">Chelonodon nigroviridis</name>
    <dbReference type="NCBI Taxonomy" id="99883"/>
    <lineage>
        <taxon>Eukaryota</taxon>
        <taxon>Metazoa</taxon>
        <taxon>Chordata</taxon>
        <taxon>Craniata</taxon>
        <taxon>Vertebrata</taxon>
        <taxon>Euteleostomi</taxon>
        <taxon>Actinopterygii</taxon>
        <taxon>Neopterygii</taxon>
        <taxon>Teleostei</taxon>
        <taxon>Neoteleostei</taxon>
        <taxon>Acanthomorphata</taxon>
        <taxon>Eupercaria</taxon>
        <taxon>Tetraodontiformes</taxon>
        <taxon>Tetradontoidea</taxon>
        <taxon>Tetraodontidae</taxon>
        <taxon>Tetraodon</taxon>
    </lineage>
</organism>
<feature type="region of interest" description="Disordered" evidence="2">
    <location>
        <begin position="187"/>
        <end position="229"/>
    </location>
</feature>
<feature type="compositionally biased region" description="Polar residues" evidence="2">
    <location>
        <begin position="218"/>
        <end position="229"/>
    </location>
</feature>
<name>Q4SNT3_TETNG</name>
<keyword evidence="1" id="KW-0863">Zinc-finger</keyword>
<proteinExistence type="predicted"/>
<sequence length="288" mass="30809">MMMDCGGDEETNQEGLQGTSVPGAPLAYASPSTSSNPTVSQDINATLVLELDSRPPSPEPMEEDKEEEKLPSPATPKQDQTTVPDDGEPNMSSASETVDTVDAEGTEASQAAAAFGRETRQDFRFSSYERDKQVEGVEMKRLALSGETDASATISLVPTLPSPMSRPEKKTYCCAECGKEYASRSGLKGHMKHHGVVTKARPQARSIRSTTERLPPSASMSSLNIPATRSSTGFWNQYQAFLSSTNNKPNEEPTSSTQAENEAAESPLVPDVEAKGPNEATGESSEGR</sequence>
<feature type="region of interest" description="Disordered" evidence="2">
    <location>
        <begin position="1"/>
        <end position="121"/>
    </location>
</feature>
<feature type="region of interest" description="Disordered" evidence="2">
    <location>
        <begin position="242"/>
        <end position="288"/>
    </location>
</feature>
<evidence type="ECO:0000256" key="2">
    <source>
        <dbReference type="SAM" id="MobiDB-lite"/>
    </source>
</evidence>
<feature type="compositionally biased region" description="Polar residues" evidence="2">
    <location>
        <begin position="30"/>
        <end position="44"/>
    </location>
</feature>
<dbReference type="SUPFAM" id="SSF57667">
    <property type="entry name" value="beta-beta-alpha zinc fingers"/>
    <property type="match status" value="1"/>
</dbReference>
<evidence type="ECO:0000259" key="3">
    <source>
        <dbReference type="PROSITE" id="PS50157"/>
    </source>
</evidence>
<keyword evidence="1" id="KW-0479">Metal-binding</keyword>
<dbReference type="InterPro" id="IPR036236">
    <property type="entry name" value="Znf_C2H2_sf"/>
</dbReference>
<comment type="caution">
    <text evidence="4">The sequence shown here is derived from an EMBL/GenBank/DDBJ whole genome shotgun (WGS) entry which is preliminary data.</text>
</comment>
<accession>Q4SNT3</accession>
<dbReference type="PROSITE" id="PS50157">
    <property type="entry name" value="ZINC_FINGER_C2H2_2"/>
    <property type="match status" value="1"/>
</dbReference>
<keyword evidence="1" id="KW-0862">Zinc</keyword>
<feature type="compositionally biased region" description="Polar residues" evidence="2">
    <location>
        <begin position="242"/>
        <end position="260"/>
    </location>
</feature>
<reference evidence="4" key="1">
    <citation type="journal article" date="2004" name="Nature">
        <title>Genome duplication in the teleost fish Tetraodon nigroviridis reveals the early vertebrate proto-karyotype.</title>
        <authorList>
            <person name="Jaillon O."/>
            <person name="Aury J.-M."/>
            <person name="Brunet F."/>
            <person name="Petit J.-L."/>
            <person name="Stange-Thomann N."/>
            <person name="Mauceli E."/>
            <person name="Bouneau L."/>
            <person name="Fischer C."/>
            <person name="Ozouf-Costaz C."/>
            <person name="Bernot A."/>
            <person name="Nicaud S."/>
            <person name="Jaffe D."/>
            <person name="Fisher S."/>
            <person name="Lutfalla G."/>
            <person name="Dossat C."/>
            <person name="Segurens B."/>
            <person name="Dasilva C."/>
            <person name="Salanoubat M."/>
            <person name="Levy M."/>
            <person name="Boudet N."/>
            <person name="Castellano S."/>
            <person name="Anthouard V."/>
            <person name="Jubin C."/>
            <person name="Castelli V."/>
            <person name="Katinka M."/>
            <person name="Vacherie B."/>
            <person name="Biemont C."/>
            <person name="Skalli Z."/>
            <person name="Cattolico L."/>
            <person name="Poulain J."/>
            <person name="De Berardinis V."/>
            <person name="Cruaud C."/>
            <person name="Duprat S."/>
            <person name="Brottier P."/>
            <person name="Coutanceau J.-P."/>
            <person name="Gouzy J."/>
            <person name="Parra G."/>
            <person name="Lardier G."/>
            <person name="Chapple C."/>
            <person name="McKernan K.J."/>
            <person name="McEwan P."/>
            <person name="Bosak S."/>
            <person name="Kellis M."/>
            <person name="Volff J.-N."/>
            <person name="Guigo R."/>
            <person name="Zody M.C."/>
            <person name="Mesirov J."/>
            <person name="Lindblad-Toh K."/>
            <person name="Birren B."/>
            <person name="Nusbaum C."/>
            <person name="Kahn D."/>
            <person name="Robinson-Rechavi M."/>
            <person name="Laudet V."/>
            <person name="Schachter V."/>
            <person name="Quetier F."/>
            <person name="Saurin W."/>
            <person name="Scarpelli C."/>
            <person name="Wincker P."/>
            <person name="Lander E.S."/>
            <person name="Weissenbach J."/>
            <person name="Roest Crollius H."/>
        </authorList>
    </citation>
    <scope>NUCLEOTIDE SEQUENCE [LARGE SCALE GENOMIC DNA]</scope>
</reference>
<feature type="domain" description="C2H2-type" evidence="3">
    <location>
        <begin position="172"/>
        <end position="202"/>
    </location>
</feature>
<dbReference type="Gene3D" id="3.30.160.60">
    <property type="entry name" value="Classic Zinc Finger"/>
    <property type="match status" value="1"/>
</dbReference>
<feature type="compositionally biased region" description="Basic residues" evidence="2">
    <location>
        <begin position="187"/>
        <end position="196"/>
    </location>
</feature>
<dbReference type="AlphaFoldDB" id="Q4SNT3"/>
<dbReference type="OrthoDB" id="8958504at2759"/>
<evidence type="ECO:0000256" key="1">
    <source>
        <dbReference type="PROSITE-ProRule" id="PRU00042"/>
    </source>
</evidence>
<gene>
    <name evidence="4" type="ORF">GSTENG00015138001</name>
</gene>
<dbReference type="InterPro" id="IPR013087">
    <property type="entry name" value="Znf_C2H2_type"/>
</dbReference>
<feature type="compositionally biased region" description="Acidic residues" evidence="2">
    <location>
        <begin position="1"/>
        <end position="12"/>
    </location>
</feature>